<dbReference type="Pfam" id="PF00069">
    <property type="entry name" value="Pkinase"/>
    <property type="match status" value="1"/>
</dbReference>
<dbReference type="GO" id="GO:0000407">
    <property type="term" value="C:phagophore assembly site"/>
    <property type="evidence" value="ECO:0007669"/>
    <property type="project" value="TreeGrafter"/>
</dbReference>
<dbReference type="PANTHER" id="PTHR24348:SF53">
    <property type="entry name" value="SERINE_THREONINE-PROTEIN KINASE ATG1T"/>
    <property type="match status" value="1"/>
</dbReference>
<dbReference type="GO" id="GO:0000045">
    <property type="term" value="P:autophagosome assembly"/>
    <property type="evidence" value="ECO:0007669"/>
    <property type="project" value="TreeGrafter"/>
</dbReference>
<dbReference type="InterPro" id="IPR011009">
    <property type="entry name" value="Kinase-like_dom_sf"/>
</dbReference>
<dbReference type="GO" id="GO:0004674">
    <property type="term" value="F:protein serine/threonine kinase activity"/>
    <property type="evidence" value="ECO:0007669"/>
    <property type="project" value="InterPro"/>
</dbReference>
<gene>
    <name evidence="2" type="ORF">DKX38_028953</name>
</gene>
<dbReference type="GO" id="GO:0016020">
    <property type="term" value="C:membrane"/>
    <property type="evidence" value="ECO:0007669"/>
    <property type="project" value="TreeGrafter"/>
</dbReference>
<protein>
    <recommendedName>
        <fullName evidence="1">Protein kinase domain-containing protein</fullName>
    </recommendedName>
</protein>
<evidence type="ECO:0000313" key="3">
    <source>
        <dbReference type="Proteomes" id="UP000326939"/>
    </source>
</evidence>
<dbReference type="PANTHER" id="PTHR24348">
    <property type="entry name" value="SERINE/THREONINE-PROTEIN KINASE UNC-51-RELATED"/>
    <property type="match status" value="1"/>
</dbReference>
<sequence>MLSVSIIFHFWKSEYLHSQDECCMFLVLDFCSGGNLASYLRQHGRVQEKIAKRFTQQMGSGHLISSHHIIHRDLKPENILLSGKESDVVLITMWRQYADLHYTWLQKFFNFKDMIIRVGVILFELLNGYPPFRAFSLLQNIKSSSCLPFSQHIPSGLHPDCVDICSRLLSANPGLAHGLTLTKHIFLSSLPTRGTIHIFLSLSRCSSTSVLR</sequence>
<dbReference type="GO" id="GO:0005829">
    <property type="term" value="C:cytosol"/>
    <property type="evidence" value="ECO:0007669"/>
    <property type="project" value="TreeGrafter"/>
</dbReference>
<accession>A0A5N5J2S1</accession>
<comment type="caution">
    <text evidence="2">The sequence shown here is derived from an EMBL/GenBank/DDBJ whole genome shotgun (WGS) entry which is preliminary data.</text>
</comment>
<dbReference type="EMBL" id="VDCV01000019">
    <property type="protein sequence ID" value="KAB5511925.1"/>
    <property type="molecule type" value="Genomic_DNA"/>
</dbReference>
<dbReference type="InterPro" id="IPR045269">
    <property type="entry name" value="Atg1-like"/>
</dbReference>
<evidence type="ECO:0000259" key="1">
    <source>
        <dbReference type="PROSITE" id="PS50011"/>
    </source>
</evidence>
<name>A0A5N5J2S1_9ROSI</name>
<evidence type="ECO:0000313" key="2">
    <source>
        <dbReference type="EMBL" id="KAB5511925.1"/>
    </source>
</evidence>
<dbReference type="SMART" id="SM00220">
    <property type="entry name" value="S_TKc"/>
    <property type="match status" value="1"/>
</dbReference>
<proteinExistence type="predicted"/>
<keyword evidence="3" id="KW-1185">Reference proteome</keyword>
<dbReference type="InterPro" id="IPR008271">
    <property type="entry name" value="Ser/Thr_kinase_AS"/>
</dbReference>
<reference evidence="3" key="1">
    <citation type="journal article" date="2019" name="Gigascience">
        <title>De novo genome assembly of the endangered Acer yangbiense, a plant species with extremely small populations endemic to Yunnan Province, China.</title>
        <authorList>
            <person name="Yang J."/>
            <person name="Wariss H.M."/>
            <person name="Tao L."/>
            <person name="Zhang R."/>
            <person name="Yun Q."/>
            <person name="Hollingsworth P."/>
            <person name="Dao Z."/>
            <person name="Luo G."/>
            <person name="Guo H."/>
            <person name="Ma Y."/>
            <person name="Sun W."/>
        </authorList>
    </citation>
    <scope>NUCLEOTIDE SEQUENCE [LARGE SCALE GENOMIC DNA]</scope>
    <source>
        <strain evidence="3">cv. br00</strain>
    </source>
</reference>
<dbReference type="AlphaFoldDB" id="A0A5N5J2S1"/>
<dbReference type="GO" id="GO:0005776">
    <property type="term" value="C:autophagosome"/>
    <property type="evidence" value="ECO:0007669"/>
    <property type="project" value="TreeGrafter"/>
</dbReference>
<dbReference type="InterPro" id="IPR000719">
    <property type="entry name" value="Prot_kinase_dom"/>
</dbReference>
<dbReference type="SUPFAM" id="SSF56112">
    <property type="entry name" value="Protein kinase-like (PK-like)"/>
    <property type="match status" value="1"/>
</dbReference>
<dbReference type="GO" id="GO:0005524">
    <property type="term" value="F:ATP binding"/>
    <property type="evidence" value="ECO:0007669"/>
    <property type="project" value="InterPro"/>
</dbReference>
<dbReference type="Gene3D" id="1.10.510.10">
    <property type="entry name" value="Transferase(Phosphotransferase) domain 1"/>
    <property type="match status" value="2"/>
</dbReference>
<dbReference type="PROSITE" id="PS00108">
    <property type="entry name" value="PROTEIN_KINASE_ST"/>
    <property type="match status" value="1"/>
</dbReference>
<dbReference type="Proteomes" id="UP000326939">
    <property type="component" value="Chromosome 19"/>
</dbReference>
<dbReference type="GO" id="GO:0010506">
    <property type="term" value="P:regulation of autophagy"/>
    <property type="evidence" value="ECO:0007669"/>
    <property type="project" value="InterPro"/>
</dbReference>
<dbReference type="PROSITE" id="PS50011">
    <property type="entry name" value="PROTEIN_KINASE_DOM"/>
    <property type="match status" value="1"/>
</dbReference>
<organism evidence="2 3">
    <name type="scientific">Salix brachista</name>
    <dbReference type="NCBI Taxonomy" id="2182728"/>
    <lineage>
        <taxon>Eukaryota</taxon>
        <taxon>Viridiplantae</taxon>
        <taxon>Streptophyta</taxon>
        <taxon>Embryophyta</taxon>
        <taxon>Tracheophyta</taxon>
        <taxon>Spermatophyta</taxon>
        <taxon>Magnoliopsida</taxon>
        <taxon>eudicotyledons</taxon>
        <taxon>Gunneridae</taxon>
        <taxon>Pentapetalae</taxon>
        <taxon>rosids</taxon>
        <taxon>fabids</taxon>
        <taxon>Malpighiales</taxon>
        <taxon>Salicaceae</taxon>
        <taxon>Saliceae</taxon>
        <taxon>Salix</taxon>
    </lineage>
</organism>
<feature type="domain" description="Protein kinase" evidence="1">
    <location>
        <begin position="1"/>
        <end position="187"/>
    </location>
</feature>